<dbReference type="InterPro" id="IPR013249">
    <property type="entry name" value="RNA_pol_sigma70_r4_t2"/>
</dbReference>
<dbReference type="Gene3D" id="1.10.10.10">
    <property type="entry name" value="Winged helix-like DNA-binding domain superfamily/Winged helix DNA-binding domain"/>
    <property type="match status" value="1"/>
</dbReference>
<comment type="similarity">
    <text evidence="1">Belongs to the sigma-70 factor family. ECF subfamily.</text>
</comment>
<comment type="caution">
    <text evidence="7">The sequence shown here is derived from an EMBL/GenBank/DDBJ whole genome shotgun (WGS) entry which is preliminary data.</text>
</comment>
<keyword evidence="2" id="KW-0805">Transcription regulation</keyword>
<proteinExistence type="inferred from homology"/>
<evidence type="ECO:0000256" key="1">
    <source>
        <dbReference type="ARBA" id="ARBA00010641"/>
    </source>
</evidence>
<dbReference type="RefSeq" id="WP_189566040.1">
    <property type="nucleotide sequence ID" value="NZ_BMXF01000004.1"/>
</dbReference>
<dbReference type="InterPro" id="IPR013325">
    <property type="entry name" value="RNA_pol_sigma_r2"/>
</dbReference>
<dbReference type="CDD" id="cd06171">
    <property type="entry name" value="Sigma70_r4"/>
    <property type="match status" value="1"/>
</dbReference>
<dbReference type="Proteomes" id="UP000598271">
    <property type="component" value="Unassembled WGS sequence"/>
</dbReference>
<dbReference type="InterPro" id="IPR013324">
    <property type="entry name" value="RNA_pol_sigma_r3/r4-like"/>
</dbReference>
<dbReference type="InterPro" id="IPR036388">
    <property type="entry name" value="WH-like_DNA-bd_sf"/>
</dbReference>
<evidence type="ECO:0000313" key="8">
    <source>
        <dbReference type="Proteomes" id="UP000598271"/>
    </source>
</evidence>
<feature type="domain" description="RNA polymerase sigma factor 70 region 4 type 2" evidence="6">
    <location>
        <begin position="126"/>
        <end position="176"/>
    </location>
</feature>
<evidence type="ECO:0000256" key="3">
    <source>
        <dbReference type="ARBA" id="ARBA00023082"/>
    </source>
</evidence>
<evidence type="ECO:0000256" key="4">
    <source>
        <dbReference type="ARBA" id="ARBA00023163"/>
    </source>
</evidence>
<dbReference type="AlphaFoldDB" id="A0A8J3G9Z6"/>
<dbReference type="EMBL" id="BMXF01000004">
    <property type="protein sequence ID" value="GHB79527.1"/>
    <property type="molecule type" value="Genomic_DNA"/>
</dbReference>
<sequence>MIDDKTLIKRIQAGDRHAFRWLIKSNERLVYGVIWKIVRNGPDAEDICQEAFLKVYEKLGTFNHESKLSTWIVKIAYNQALSHLRKRDILQDTADIQDEALGENLTSFSEETPANYLEEKELKAVVHEAIEKLPLPYRTLIDLFHIQEMSYAELVEISGFPEGTVKSYLYRGRKMLKDAIRGKKHLLR</sequence>
<dbReference type="InterPro" id="IPR014284">
    <property type="entry name" value="RNA_pol_sigma-70_dom"/>
</dbReference>
<dbReference type="InterPro" id="IPR039425">
    <property type="entry name" value="RNA_pol_sigma-70-like"/>
</dbReference>
<name>A0A8J3G9Z6_9BACT</name>
<dbReference type="Pfam" id="PF04542">
    <property type="entry name" value="Sigma70_r2"/>
    <property type="match status" value="1"/>
</dbReference>
<dbReference type="SUPFAM" id="SSF88946">
    <property type="entry name" value="Sigma2 domain of RNA polymerase sigma factors"/>
    <property type="match status" value="1"/>
</dbReference>
<dbReference type="Pfam" id="PF08281">
    <property type="entry name" value="Sigma70_r4_2"/>
    <property type="match status" value="1"/>
</dbReference>
<dbReference type="Gene3D" id="1.10.1740.10">
    <property type="match status" value="1"/>
</dbReference>
<dbReference type="SUPFAM" id="SSF88659">
    <property type="entry name" value="Sigma3 and sigma4 domains of RNA polymerase sigma factors"/>
    <property type="match status" value="1"/>
</dbReference>
<reference evidence="7 8" key="1">
    <citation type="journal article" date="2014" name="Int. J. Syst. Evol. Microbiol.">
        <title>Complete genome sequence of Corynebacterium casei LMG S-19264T (=DSM 44701T), isolated from a smear-ripened cheese.</title>
        <authorList>
            <consortium name="US DOE Joint Genome Institute (JGI-PGF)"/>
            <person name="Walter F."/>
            <person name="Albersmeier A."/>
            <person name="Kalinowski J."/>
            <person name="Ruckert C."/>
        </authorList>
    </citation>
    <scope>NUCLEOTIDE SEQUENCE [LARGE SCALE GENOMIC DNA]</scope>
    <source>
        <strain evidence="7 8">KCTC 12866</strain>
    </source>
</reference>
<dbReference type="InterPro" id="IPR007627">
    <property type="entry name" value="RNA_pol_sigma70_r2"/>
</dbReference>
<dbReference type="PANTHER" id="PTHR43133">
    <property type="entry name" value="RNA POLYMERASE ECF-TYPE SIGMA FACTO"/>
    <property type="match status" value="1"/>
</dbReference>
<feature type="domain" description="RNA polymerase sigma-70 region 2" evidence="5">
    <location>
        <begin position="22"/>
        <end position="88"/>
    </location>
</feature>
<dbReference type="GO" id="GO:0006352">
    <property type="term" value="P:DNA-templated transcription initiation"/>
    <property type="evidence" value="ECO:0007669"/>
    <property type="project" value="InterPro"/>
</dbReference>
<keyword evidence="3" id="KW-0731">Sigma factor</keyword>
<evidence type="ECO:0000313" key="7">
    <source>
        <dbReference type="EMBL" id="GHB79527.1"/>
    </source>
</evidence>
<organism evidence="7 8">
    <name type="scientific">Persicitalea jodogahamensis</name>
    <dbReference type="NCBI Taxonomy" id="402147"/>
    <lineage>
        <taxon>Bacteria</taxon>
        <taxon>Pseudomonadati</taxon>
        <taxon>Bacteroidota</taxon>
        <taxon>Cytophagia</taxon>
        <taxon>Cytophagales</taxon>
        <taxon>Spirosomataceae</taxon>
        <taxon>Persicitalea</taxon>
    </lineage>
</organism>
<protein>
    <submittedName>
        <fullName evidence="7">Uncharacterized protein</fullName>
    </submittedName>
</protein>
<keyword evidence="8" id="KW-1185">Reference proteome</keyword>
<evidence type="ECO:0000256" key="2">
    <source>
        <dbReference type="ARBA" id="ARBA00023015"/>
    </source>
</evidence>
<dbReference type="GO" id="GO:0003677">
    <property type="term" value="F:DNA binding"/>
    <property type="evidence" value="ECO:0007669"/>
    <property type="project" value="InterPro"/>
</dbReference>
<evidence type="ECO:0000259" key="5">
    <source>
        <dbReference type="Pfam" id="PF04542"/>
    </source>
</evidence>
<dbReference type="GO" id="GO:0016987">
    <property type="term" value="F:sigma factor activity"/>
    <property type="evidence" value="ECO:0007669"/>
    <property type="project" value="UniProtKB-KW"/>
</dbReference>
<dbReference type="PANTHER" id="PTHR43133:SF51">
    <property type="entry name" value="RNA POLYMERASE SIGMA FACTOR"/>
    <property type="match status" value="1"/>
</dbReference>
<keyword evidence="4" id="KW-0804">Transcription</keyword>
<evidence type="ECO:0000259" key="6">
    <source>
        <dbReference type="Pfam" id="PF08281"/>
    </source>
</evidence>
<dbReference type="NCBIfam" id="TIGR02937">
    <property type="entry name" value="sigma70-ECF"/>
    <property type="match status" value="1"/>
</dbReference>
<accession>A0A8J3G9Z6</accession>
<gene>
    <name evidence="7" type="ORF">GCM10007390_36940</name>
</gene>